<dbReference type="GO" id="GO:0004315">
    <property type="term" value="F:3-oxoacyl-[acyl-carrier-protein] synthase activity"/>
    <property type="evidence" value="ECO:0007669"/>
    <property type="project" value="UniProtKB-UniRule"/>
</dbReference>
<dbReference type="Pfam" id="PF00109">
    <property type="entry name" value="ketoacyl-synt"/>
    <property type="match status" value="1"/>
</dbReference>
<dbReference type="OrthoDB" id="9808669at2"/>
<dbReference type="InterPro" id="IPR018201">
    <property type="entry name" value="Ketoacyl_synth_AS"/>
</dbReference>
<dbReference type="FunFam" id="3.40.47.10:FF:000009">
    <property type="entry name" value="3-oxoacyl-[acyl-carrier-protein] synthase 2"/>
    <property type="match status" value="1"/>
</dbReference>
<dbReference type="SMART" id="SM00825">
    <property type="entry name" value="PKS_KS"/>
    <property type="match status" value="1"/>
</dbReference>
<evidence type="ECO:0000256" key="6">
    <source>
        <dbReference type="ARBA" id="ARBA00022679"/>
    </source>
</evidence>
<dbReference type="Proteomes" id="UP000196365">
    <property type="component" value="Unassembled WGS sequence"/>
</dbReference>
<dbReference type="InterPro" id="IPR016039">
    <property type="entry name" value="Thiolase-like"/>
</dbReference>
<dbReference type="Pfam" id="PF02801">
    <property type="entry name" value="Ketoacyl-synt_C"/>
    <property type="match status" value="1"/>
</dbReference>
<keyword evidence="10 14" id="KW-0012">Acyltransferase</keyword>
<evidence type="ECO:0000256" key="5">
    <source>
        <dbReference type="ARBA" id="ARBA00022516"/>
    </source>
</evidence>
<feature type="domain" description="Ketosynthase family 3 (KS3)" evidence="17">
    <location>
        <begin position="2"/>
        <end position="409"/>
    </location>
</feature>
<dbReference type="UniPathway" id="UPA00094"/>
<protein>
    <recommendedName>
        <fullName evidence="4 14">3-oxoacyl-[acyl-carrier-protein] synthase 2</fullName>
        <ecNumber evidence="3 14">2.3.1.179</ecNumber>
    </recommendedName>
</protein>
<dbReference type="InterPro" id="IPR014030">
    <property type="entry name" value="Ketoacyl_synth_N"/>
</dbReference>
<dbReference type="CDD" id="cd00834">
    <property type="entry name" value="KAS_I_II"/>
    <property type="match status" value="1"/>
</dbReference>
<keyword evidence="19" id="KW-1185">Reference proteome</keyword>
<dbReference type="EMBL" id="FUWV01000001">
    <property type="protein sequence ID" value="SJZ35093.1"/>
    <property type="molecule type" value="Genomic_DNA"/>
</dbReference>
<keyword evidence="7" id="KW-0276">Fatty acid metabolism</keyword>
<dbReference type="PROSITE" id="PS52004">
    <property type="entry name" value="KS3_2"/>
    <property type="match status" value="1"/>
</dbReference>
<evidence type="ECO:0000256" key="15">
    <source>
        <dbReference type="PIRSR" id="PIRSR000447-1"/>
    </source>
</evidence>
<dbReference type="RefSeq" id="WP_087677647.1">
    <property type="nucleotide sequence ID" value="NZ_FUWV01000001.1"/>
</dbReference>
<evidence type="ECO:0000256" key="16">
    <source>
        <dbReference type="RuleBase" id="RU003694"/>
    </source>
</evidence>
<dbReference type="AlphaFoldDB" id="A0A1T4JY57"/>
<dbReference type="EC" id="2.3.1.179" evidence="3 14"/>
<dbReference type="NCBIfam" id="NF005589">
    <property type="entry name" value="PRK07314.1"/>
    <property type="match status" value="1"/>
</dbReference>
<reference evidence="18 19" key="1">
    <citation type="submission" date="2017-02" db="EMBL/GenBank/DDBJ databases">
        <authorList>
            <person name="Peterson S.W."/>
        </authorList>
    </citation>
    <scope>NUCLEOTIDE SEQUENCE [LARGE SCALE GENOMIC DNA]</scope>
    <source>
        <strain evidence="18 19">DSM 15102</strain>
    </source>
</reference>
<comment type="pathway">
    <text evidence="1 14">Lipid metabolism; fatty acid biosynthesis.</text>
</comment>
<dbReference type="NCBIfam" id="NF004970">
    <property type="entry name" value="PRK06333.1"/>
    <property type="match status" value="1"/>
</dbReference>
<evidence type="ECO:0000256" key="8">
    <source>
        <dbReference type="ARBA" id="ARBA00023098"/>
    </source>
</evidence>
<gene>
    <name evidence="18" type="ORF">SAMN02745973_00201</name>
</gene>
<dbReference type="InterPro" id="IPR020841">
    <property type="entry name" value="PKS_Beta-ketoAc_synthase_dom"/>
</dbReference>
<dbReference type="InterPro" id="IPR000794">
    <property type="entry name" value="Beta-ketoacyl_synthase"/>
</dbReference>
<organism evidence="18 19">
    <name type="scientific">Garciella nitratireducens DSM 15102</name>
    <dbReference type="NCBI Taxonomy" id="1121911"/>
    <lineage>
        <taxon>Bacteria</taxon>
        <taxon>Bacillati</taxon>
        <taxon>Bacillota</taxon>
        <taxon>Clostridia</taxon>
        <taxon>Eubacteriales</taxon>
        <taxon>Eubacteriaceae</taxon>
        <taxon>Garciella</taxon>
    </lineage>
</organism>
<keyword evidence="6 14" id="KW-0808">Transferase</keyword>
<evidence type="ECO:0000256" key="7">
    <source>
        <dbReference type="ARBA" id="ARBA00022832"/>
    </source>
</evidence>
<comment type="catalytic activity">
    <reaction evidence="13 14">
        <text>a fatty acyl-[ACP] + malonyl-[ACP] + H(+) = a 3-oxoacyl-[ACP] + holo-[ACP] + CO2</text>
        <dbReference type="Rhea" id="RHEA:22836"/>
        <dbReference type="Rhea" id="RHEA-COMP:9623"/>
        <dbReference type="Rhea" id="RHEA-COMP:9685"/>
        <dbReference type="Rhea" id="RHEA-COMP:9916"/>
        <dbReference type="Rhea" id="RHEA-COMP:14125"/>
        <dbReference type="ChEBI" id="CHEBI:15378"/>
        <dbReference type="ChEBI" id="CHEBI:16526"/>
        <dbReference type="ChEBI" id="CHEBI:64479"/>
        <dbReference type="ChEBI" id="CHEBI:78449"/>
        <dbReference type="ChEBI" id="CHEBI:78776"/>
        <dbReference type="ChEBI" id="CHEBI:138651"/>
    </reaction>
</comment>
<evidence type="ECO:0000256" key="13">
    <source>
        <dbReference type="ARBA" id="ARBA00047659"/>
    </source>
</evidence>
<evidence type="ECO:0000256" key="9">
    <source>
        <dbReference type="ARBA" id="ARBA00023160"/>
    </source>
</evidence>
<dbReference type="PROSITE" id="PS00606">
    <property type="entry name" value="KS3_1"/>
    <property type="match status" value="1"/>
</dbReference>
<dbReference type="InterPro" id="IPR014031">
    <property type="entry name" value="Ketoacyl_synth_C"/>
</dbReference>
<evidence type="ECO:0000256" key="3">
    <source>
        <dbReference type="ARBA" id="ARBA00012356"/>
    </source>
</evidence>
<dbReference type="PANTHER" id="PTHR11712:SF336">
    <property type="entry name" value="3-OXOACYL-[ACYL-CARRIER-PROTEIN] SYNTHASE, MITOCHONDRIAL"/>
    <property type="match status" value="1"/>
</dbReference>
<dbReference type="PANTHER" id="PTHR11712">
    <property type="entry name" value="POLYKETIDE SYNTHASE-RELATED"/>
    <property type="match status" value="1"/>
</dbReference>
<accession>A0A1T4JY57</accession>
<evidence type="ECO:0000256" key="4">
    <source>
        <dbReference type="ARBA" id="ARBA00014657"/>
    </source>
</evidence>
<comment type="similarity">
    <text evidence="2 14 16">Belongs to the thiolase-like superfamily. Beta-ketoacyl-ACP synthases family.</text>
</comment>
<keyword evidence="5 14" id="KW-0444">Lipid biosynthesis</keyword>
<name>A0A1T4JY57_9FIRM</name>
<comment type="function">
    <text evidence="11 14">Involved in the type II fatty acid elongation cycle. Catalyzes the elongation of a wide range of acyl-ACP by the addition of two carbons from malonyl-ACP to an acyl acceptor. Can efficiently catalyze the conversion of palmitoleoyl-ACP (cis-hexadec-9-enoyl-ACP) to cis-vaccenoyl-ACP (cis-octadec-11-enoyl-ACP), an essential step in the thermal regulation of fatty acid composition.</text>
</comment>
<dbReference type="PIRSF" id="PIRSF000447">
    <property type="entry name" value="KAS_II"/>
    <property type="match status" value="1"/>
</dbReference>
<evidence type="ECO:0000256" key="11">
    <source>
        <dbReference type="ARBA" id="ARBA00024006"/>
    </source>
</evidence>
<dbReference type="InterPro" id="IPR017568">
    <property type="entry name" value="3-oxoacyl-ACP_synth-2"/>
</dbReference>
<dbReference type="SUPFAM" id="SSF53901">
    <property type="entry name" value="Thiolase-like"/>
    <property type="match status" value="2"/>
</dbReference>
<dbReference type="NCBIfam" id="TIGR03150">
    <property type="entry name" value="fabF"/>
    <property type="match status" value="1"/>
</dbReference>
<proteinExistence type="inferred from homology"/>
<evidence type="ECO:0000259" key="17">
    <source>
        <dbReference type="PROSITE" id="PS52004"/>
    </source>
</evidence>
<evidence type="ECO:0000256" key="12">
    <source>
        <dbReference type="ARBA" id="ARBA00047318"/>
    </source>
</evidence>
<evidence type="ECO:0000256" key="1">
    <source>
        <dbReference type="ARBA" id="ARBA00005194"/>
    </source>
</evidence>
<evidence type="ECO:0000313" key="18">
    <source>
        <dbReference type="EMBL" id="SJZ35093.1"/>
    </source>
</evidence>
<dbReference type="GO" id="GO:0005829">
    <property type="term" value="C:cytosol"/>
    <property type="evidence" value="ECO:0007669"/>
    <property type="project" value="TreeGrafter"/>
</dbReference>
<evidence type="ECO:0000313" key="19">
    <source>
        <dbReference type="Proteomes" id="UP000196365"/>
    </source>
</evidence>
<dbReference type="Gene3D" id="3.40.47.10">
    <property type="match status" value="1"/>
</dbReference>
<keyword evidence="9 14" id="KW-0275">Fatty acid biosynthesis</keyword>
<evidence type="ECO:0000256" key="10">
    <source>
        <dbReference type="ARBA" id="ARBA00023315"/>
    </source>
</evidence>
<dbReference type="GO" id="GO:0006633">
    <property type="term" value="P:fatty acid biosynthetic process"/>
    <property type="evidence" value="ECO:0007669"/>
    <property type="project" value="UniProtKB-UniRule"/>
</dbReference>
<comment type="catalytic activity">
    <reaction evidence="12 14">
        <text>(9Z)-hexadecenoyl-[ACP] + malonyl-[ACP] + H(+) = 3-oxo-(11Z)-octadecenoyl-[ACP] + holo-[ACP] + CO2</text>
        <dbReference type="Rhea" id="RHEA:55040"/>
        <dbReference type="Rhea" id="RHEA-COMP:9623"/>
        <dbReference type="Rhea" id="RHEA-COMP:9685"/>
        <dbReference type="Rhea" id="RHEA-COMP:10800"/>
        <dbReference type="Rhea" id="RHEA-COMP:14074"/>
        <dbReference type="ChEBI" id="CHEBI:15378"/>
        <dbReference type="ChEBI" id="CHEBI:16526"/>
        <dbReference type="ChEBI" id="CHEBI:64479"/>
        <dbReference type="ChEBI" id="CHEBI:78449"/>
        <dbReference type="ChEBI" id="CHEBI:83989"/>
        <dbReference type="ChEBI" id="CHEBI:138538"/>
        <dbReference type="EC" id="2.3.1.179"/>
    </reaction>
</comment>
<feature type="active site" description="For beta-ketoacyl synthase activity" evidence="15">
    <location>
        <position position="163"/>
    </location>
</feature>
<sequence>MKKRVVITGIGVVSPIGIGKEKFWNAIKLGKCGIDTVSAFEIEEYPSKLAAEVKDFEVTDYITKKESRRMDRFSQFAMAASIMAMKDASMPLDDINHERMGVIIGTGCGGIATFEEQHRALLKKGPKKVSPFFIPMMICNMASGNVSIYFNAKGPNESVVTACASSAHALGEATRYIQRGEADIMIAGGTEAAVYPMAYAGFCSMKAMSTQEDPKKGSRPFDKNRDGFVMGEGAAILILEELEHALNRGANIIAEVVGYGATADAYHITAPAPKGEGAARAMKNAIQDAQIQSQQIEYINAHGTSTYYNDLYETQAIKDVFGVNAYQIPISSTKSMTGHLLGAAGAIEGAVCALALKEGFLPPTIHYENPDPECDLDYIPNIGREKDINYALSNSLGFGGHNACLIFKKY</sequence>
<evidence type="ECO:0000256" key="14">
    <source>
        <dbReference type="PIRNR" id="PIRNR000447"/>
    </source>
</evidence>
<keyword evidence="8" id="KW-0443">Lipid metabolism</keyword>
<evidence type="ECO:0000256" key="2">
    <source>
        <dbReference type="ARBA" id="ARBA00008467"/>
    </source>
</evidence>